<evidence type="ECO:0000313" key="5">
    <source>
        <dbReference type="Proteomes" id="UP001176961"/>
    </source>
</evidence>
<dbReference type="GO" id="GO:0042026">
    <property type="term" value="P:protein refolding"/>
    <property type="evidence" value="ECO:0007669"/>
    <property type="project" value="TreeGrafter"/>
</dbReference>
<dbReference type="GO" id="GO:0009408">
    <property type="term" value="P:response to heat"/>
    <property type="evidence" value="ECO:0007669"/>
    <property type="project" value="TreeGrafter"/>
</dbReference>
<comment type="similarity">
    <text evidence="1 2">Belongs to the small heat shock protein (HSP20) family.</text>
</comment>
<dbReference type="GO" id="GO:0005737">
    <property type="term" value="C:cytoplasm"/>
    <property type="evidence" value="ECO:0007669"/>
    <property type="project" value="TreeGrafter"/>
</dbReference>
<dbReference type="PROSITE" id="PS01031">
    <property type="entry name" value="SHSP"/>
    <property type="match status" value="2"/>
</dbReference>
<feature type="domain" description="SHSP" evidence="3">
    <location>
        <begin position="134"/>
        <end position="239"/>
    </location>
</feature>
<dbReference type="PANTHER" id="PTHR45640:SF1">
    <property type="entry name" value="HEAT SHOCK PROTEIN HSP-16.1_HSP-16.11-RELATED"/>
    <property type="match status" value="1"/>
</dbReference>
<dbReference type="InterPro" id="IPR001436">
    <property type="entry name" value="Alpha-crystallin/sHSP_animal"/>
</dbReference>
<dbReference type="Gene3D" id="2.60.40.790">
    <property type="match status" value="2"/>
</dbReference>
<dbReference type="GO" id="GO:0005634">
    <property type="term" value="C:nucleus"/>
    <property type="evidence" value="ECO:0007669"/>
    <property type="project" value="TreeGrafter"/>
</dbReference>
<gene>
    <name evidence="4" type="ORF">CYNAS_LOCUS8978</name>
</gene>
<evidence type="ECO:0000256" key="2">
    <source>
        <dbReference type="RuleBase" id="RU003616"/>
    </source>
</evidence>
<dbReference type="CDD" id="cd06526">
    <property type="entry name" value="metazoan_ACD"/>
    <property type="match status" value="2"/>
</dbReference>
<accession>A0AA36GRI4</accession>
<evidence type="ECO:0000259" key="3">
    <source>
        <dbReference type="PROSITE" id="PS01031"/>
    </source>
</evidence>
<feature type="domain" description="SHSP" evidence="3">
    <location>
        <begin position="302"/>
        <end position="408"/>
    </location>
</feature>
<name>A0AA36GRI4_CYLNA</name>
<keyword evidence="5" id="KW-1185">Reference proteome</keyword>
<evidence type="ECO:0000313" key="4">
    <source>
        <dbReference type="EMBL" id="CAJ0596995.1"/>
    </source>
</evidence>
<sequence length="549" mass="63313">MASMQADVEHCKKNQNPMRKEIEERRKLQGNKNPDPVCEALRKLKISLSQIPIGVNATPNIQTINVTFDATTYGLKGSNADKDFVSFCASSTDQGKMDLWRAPRIMNRMMNEMLREFDRFDRPIYPYWREADHSVLHVANETQQVVDDDTRFAVSLDVSQFRPEELNVHLDGRELTVEGKQEHRGDNSYLQRSFIRKWTLPESVNLEAVRTELSDRGLPESCQEADNFEDVQRIRPQSACMYIWNRILNTSLVLFEEAAKSKKMSYWHMHQLMDRIMDDYMRAVGTRDDRGIVPYWPNVGRSILEDANQAHQVVNDDEKFAVSIDVSQFKPEELKVNLRERVVTVEGKQECKDEHSFMARSFVRSWTLPDDVNVEELHSELNDRGQLIIEAPKNESTSERKDIPITRSRSRRRNGLRDSSLMHGAALLTIEMCLCITAAACHYDSSGFSEGFVSEIPEDIVKRAEDFFSIKLASDDIIVKMDVHERKGIKEYLLVGLVKIDALHVAQFEQEENRYEGKRTELATMLSKIIDCTADGPLPKLEHLLRFIH</sequence>
<dbReference type="PANTHER" id="PTHR45640">
    <property type="entry name" value="HEAT SHOCK PROTEIN HSP-12.2-RELATED"/>
    <property type="match status" value="1"/>
</dbReference>
<protein>
    <recommendedName>
        <fullName evidence="3">SHSP domain-containing protein</fullName>
    </recommendedName>
</protein>
<evidence type="ECO:0000256" key="1">
    <source>
        <dbReference type="PROSITE-ProRule" id="PRU00285"/>
    </source>
</evidence>
<proteinExistence type="inferred from homology"/>
<dbReference type="AlphaFoldDB" id="A0AA36GRI4"/>
<dbReference type="InterPro" id="IPR008978">
    <property type="entry name" value="HSP20-like_chaperone"/>
</dbReference>
<organism evidence="4 5">
    <name type="scientific">Cylicocyclus nassatus</name>
    <name type="common">Nematode worm</name>
    <dbReference type="NCBI Taxonomy" id="53992"/>
    <lineage>
        <taxon>Eukaryota</taxon>
        <taxon>Metazoa</taxon>
        <taxon>Ecdysozoa</taxon>
        <taxon>Nematoda</taxon>
        <taxon>Chromadorea</taxon>
        <taxon>Rhabditida</taxon>
        <taxon>Rhabditina</taxon>
        <taxon>Rhabditomorpha</taxon>
        <taxon>Strongyloidea</taxon>
        <taxon>Strongylidae</taxon>
        <taxon>Cylicocyclus</taxon>
    </lineage>
</organism>
<dbReference type="PRINTS" id="PR00299">
    <property type="entry name" value="ACRYSTALLIN"/>
</dbReference>
<dbReference type="EMBL" id="CATQJL010000223">
    <property type="protein sequence ID" value="CAJ0596995.1"/>
    <property type="molecule type" value="Genomic_DNA"/>
</dbReference>
<dbReference type="SUPFAM" id="SSF49764">
    <property type="entry name" value="HSP20-like chaperones"/>
    <property type="match status" value="2"/>
</dbReference>
<dbReference type="Proteomes" id="UP001176961">
    <property type="component" value="Unassembled WGS sequence"/>
</dbReference>
<dbReference type="GO" id="GO:0051082">
    <property type="term" value="F:unfolded protein binding"/>
    <property type="evidence" value="ECO:0007669"/>
    <property type="project" value="TreeGrafter"/>
</dbReference>
<dbReference type="Pfam" id="PF00011">
    <property type="entry name" value="HSP20"/>
    <property type="match status" value="2"/>
</dbReference>
<dbReference type="InterPro" id="IPR002068">
    <property type="entry name" value="A-crystallin/Hsp20_dom"/>
</dbReference>
<comment type="caution">
    <text evidence="4">The sequence shown here is derived from an EMBL/GenBank/DDBJ whole genome shotgun (WGS) entry which is preliminary data.</text>
</comment>
<reference evidence="4" key="1">
    <citation type="submission" date="2023-07" db="EMBL/GenBank/DDBJ databases">
        <authorList>
            <consortium name="CYATHOMIX"/>
        </authorList>
    </citation>
    <scope>NUCLEOTIDE SEQUENCE</scope>
    <source>
        <strain evidence="4">N/A</strain>
    </source>
</reference>